<comment type="caution">
    <text evidence="1">The sequence shown here is derived from an EMBL/GenBank/DDBJ whole genome shotgun (WGS) entry which is preliminary data.</text>
</comment>
<protein>
    <submittedName>
        <fullName evidence="1">Uncharacterized protein</fullName>
    </submittedName>
</protein>
<dbReference type="Proteomes" id="UP000681162">
    <property type="component" value="Unassembled WGS sequence"/>
</dbReference>
<name>A0A919XU40_9BACL</name>
<dbReference type="InterPro" id="IPR043519">
    <property type="entry name" value="NT_sf"/>
</dbReference>
<keyword evidence="2" id="KW-1185">Reference proteome</keyword>
<dbReference type="EMBL" id="BORR01000005">
    <property type="protein sequence ID" value="GIO36945.1"/>
    <property type="molecule type" value="Genomic_DNA"/>
</dbReference>
<accession>A0A919XU40</accession>
<gene>
    <name evidence="1" type="ORF">J41TS12_18060</name>
</gene>
<organism evidence="1 2">
    <name type="scientific">Paenibacillus antibioticophila</name>
    <dbReference type="NCBI Taxonomy" id="1274374"/>
    <lineage>
        <taxon>Bacteria</taxon>
        <taxon>Bacillati</taxon>
        <taxon>Bacillota</taxon>
        <taxon>Bacilli</taxon>
        <taxon>Bacillales</taxon>
        <taxon>Paenibacillaceae</taxon>
        <taxon>Paenibacillus</taxon>
    </lineage>
</organism>
<proteinExistence type="predicted"/>
<dbReference type="SUPFAM" id="SSF81301">
    <property type="entry name" value="Nucleotidyltransferase"/>
    <property type="match status" value="1"/>
</dbReference>
<dbReference type="AlphaFoldDB" id="A0A919XU40"/>
<dbReference type="Gene3D" id="3.30.460.40">
    <property type="match status" value="1"/>
</dbReference>
<reference evidence="1 2" key="1">
    <citation type="submission" date="2021-03" db="EMBL/GenBank/DDBJ databases">
        <title>Antimicrobial resistance genes in bacteria isolated from Japanese honey, and their potential for conferring macrolide and lincosamide resistance in the American foulbrood pathogen Paenibacillus larvae.</title>
        <authorList>
            <person name="Okamoto M."/>
            <person name="Kumagai M."/>
            <person name="Kanamori H."/>
            <person name="Takamatsu D."/>
        </authorList>
    </citation>
    <scope>NUCLEOTIDE SEQUENCE [LARGE SCALE GENOMIC DNA]</scope>
    <source>
        <strain evidence="1 2">J41TS12</strain>
    </source>
</reference>
<sequence>MRLKQDDTSASELLKALCLLQKRLEFAEAPWVLGGSCALWLQEVALSSLPRDIDVYTDDQHVPILHELLLDLATDEPTLDESGIYSSRLSHYRLGEYTVELVGGFRIVTDSSSYLTEVEEVLAPAACQTKLDSAGGELPLMPLAHELVFNILRSRPDRYRAVAEAMAREPKQHAATLRTLIRSNSWSEAHLRQLEELVPWGMEG</sequence>
<evidence type="ECO:0000313" key="1">
    <source>
        <dbReference type="EMBL" id="GIO36945.1"/>
    </source>
</evidence>
<dbReference type="RefSeq" id="WP_212939250.1">
    <property type="nucleotide sequence ID" value="NZ_BORR01000005.1"/>
</dbReference>
<evidence type="ECO:0000313" key="2">
    <source>
        <dbReference type="Proteomes" id="UP000681162"/>
    </source>
</evidence>